<feature type="region of interest" description="Disordered" evidence="1">
    <location>
        <begin position="552"/>
        <end position="576"/>
    </location>
</feature>
<evidence type="ECO:0000313" key="3">
    <source>
        <dbReference type="EMBL" id="KAG8064821.1"/>
    </source>
</evidence>
<name>A0A8J5SZW0_ZIZPA</name>
<evidence type="ECO:0000256" key="1">
    <source>
        <dbReference type="SAM" id="MobiDB-lite"/>
    </source>
</evidence>
<evidence type="ECO:0000313" key="4">
    <source>
        <dbReference type="Proteomes" id="UP000729402"/>
    </source>
</evidence>
<evidence type="ECO:0000259" key="2">
    <source>
        <dbReference type="Pfam" id="PF03478"/>
    </source>
</evidence>
<organism evidence="3 4">
    <name type="scientific">Zizania palustris</name>
    <name type="common">Northern wild rice</name>
    <dbReference type="NCBI Taxonomy" id="103762"/>
    <lineage>
        <taxon>Eukaryota</taxon>
        <taxon>Viridiplantae</taxon>
        <taxon>Streptophyta</taxon>
        <taxon>Embryophyta</taxon>
        <taxon>Tracheophyta</taxon>
        <taxon>Spermatophyta</taxon>
        <taxon>Magnoliopsida</taxon>
        <taxon>Liliopsida</taxon>
        <taxon>Poales</taxon>
        <taxon>Poaceae</taxon>
        <taxon>BOP clade</taxon>
        <taxon>Oryzoideae</taxon>
        <taxon>Oryzeae</taxon>
        <taxon>Zizaniinae</taxon>
        <taxon>Zizania</taxon>
    </lineage>
</organism>
<dbReference type="OrthoDB" id="614873at2759"/>
<dbReference type="Proteomes" id="UP000729402">
    <property type="component" value="Unassembled WGS sequence"/>
</dbReference>
<dbReference type="InterPro" id="IPR005174">
    <property type="entry name" value="KIB1-4_b-propeller"/>
</dbReference>
<protein>
    <recommendedName>
        <fullName evidence="2">KIB1-4 beta-propeller domain-containing protein</fullName>
    </recommendedName>
</protein>
<keyword evidence="4" id="KW-1185">Reference proteome</keyword>
<dbReference type="PANTHER" id="PTHR34708">
    <property type="entry name" value="OS07G0440000 PROTEIN"/>
    <property type="match status" value="1"/>
</dbReference>
<proteinExistence type="predicted"/>
<reference evidence="3" key="2">
    <citation type="submission" date="2021-02" db="EMBL/GenBank/DDBJ databases">
        <authorList>
            <person name="Kimball J.A."/>
            <person name="Haas M.W."/>
            <person name="Macchietto M."/>
            <person name="Kono T."/>
            <person name="Duquette J."/>
            <person name="Shao M."/>
        </authorList>
    </citation>
    <scope>NUCLEOTIDE SEQUENCE</scope>
    <source>
        <tissue evidence="3">Fresh leaf tissue</tissue>
    </source>
</reference>
<feature type="domain" description="KIB1-4 beta-propeller" evidence="2">
    <location>
        <begin position="188"/>
        <end position="509"/>
    </location>
</feature>
<dbReference type="AlphaFoldDB" id="A0A8J5SZW0"/>
<dbReference type="EMBL" id="JAAALK010000285">
    <property type="protein sequence ID" value="KAG8064821.1"/>
    <property type="molecule type" value="Genomic_DNA"/>
</dbReference>
<gene>
    <name evidence="3" type="ORF">GUJ93_ZPchr0004g38214</name>
</gene>
<dbReference type="Pfam" id="PF03478">
    <property type="entry name" value="Beta-prop_KIB1-4"/>
    <property type="match status" value="1"/>
</dbReference>
<dbReference type="PANTHER" id="PTHR34708:SF1">
    <property type="entry name" value="OS08G0126400 PROTEIN"/>
    <property type="match status" value="1"/>
</dbReference>
<comment type="caution">
    <text evidence="3">The sequence shown here is derived from an EMBL/GenBank/DDBJ whole genome shotgun (WGS) entry which is preliminary data.</text>
</comment>
<accession>A0A8J5SZW0</accession>
<reference evidence="3" key="1">
    <citation type="journal article" date="2021" name="bioRxiv">
        <title>Whole Genome Assembly and Annotation of Northern Wild Rice, Zizania palustris L., Supports a Whole Genome Duplication in the Zizania Genus.</title>
        <authorList>
            <person name="Haas M."/>
            <person name="Kono T."/>
            <person name="Macchietto M."/>
            <person name="Millas R."/>
            <person name="McGilp L."/>
            <person name="Shao M."/>
            <person name="Duquette J."/>
            <person name="Hirsch C.N."/>
            <person name="Kimball J."/>
        </authorList>
    </citation>
    <scope>NUCLEOTIDE SEQUENCE</scope>
    <source>
        <tissue evidence="3">Fresh leaf tissue</tissue>
    </source>
</reference>
<sequence length="576" mass="63251">MESCVDYCCIQLSVWLRWMAAMSPVRGSSLPCVHFFSCHGQMGFPCFGLRVKLNGLRRVAATTMAAAAAALGHFGNSKQWQGPTRKITTQVSSGAKFPNRAIARWPPSLAPNQCGFPIAMPPFRRWADLPPDLLCRIGDRLDLKCYAIARAACTAWRSALTPPSPALLVLSDARLCPSAASLPSRRSFDLAAILTGARVVGSSNGWLALSIDIAIYGGQSLFVLFNPVTSTEIILPPLIYESKWVSKVVFAPNPAKDYFAAAAICDIDRIAYVTAGARRWTVLDPVHIVAGDQLADVVYHDKGKVYCLTRCGDVLLLCLPERRHRKPIIDEPGPSEPEAPSPIAEWAHGLRARRGQYHQRNWRMICYEQRISMGLLEPDLNAPATVEPLLDGNLLFDPATSFAPPYNTVSAFTNAKNIVLCEGVLYQIWRNASCTVTLQLPGGGHHRVSENEILVLRYYPRRQPCWNAVTDLGGYSVFVGRNNAVSIYAEGVPGLKGNCVYWIGGRGRDQGMVFDMETGRSTPCLPSAGGILGPLQSTICWYFLSDMVNSSNNSGGRRVYQTRARSRAERAQDTEE</sequence>
<feature type="compositionally biased region" description="Basic and acidic residues" evidence="1">
    <location>
        <begin position="566"/>
        <end position="576"/>
    </location>
</feature>